<evidence type="ECO:0000256" key="2">
    <source>
        <dbReference type="SAM" id="SignalP"/>
    </source>
</evidence>
<evidence type="ECO:0000313" key="4">
    <source>
        <dbReference type="WBParaSite" id="ACRNAN_scaffold10449.g15326.t1"/>
    </source>
</evidence>
<proteinExistence type="predicted"/>
<evidence type="ECO:0000256" key="1">
    <source>
        <dbReference type="SAM" id="MobiDB-lite"/>
    </source>
</evidence>
<accession>A0A914CGI6</accession>
<keyword evidence="2" id="KW-0732">Signal</keyword>
<dbReference type="AlphaFoldDB" id="A0A914CGI6"/>
<feature type="compositionally biased region" description="Low complexity" evidence="1">
    <location>
        <begin position="59"/>
        <end position="73"/>
    </location>
</feature>
<feature type="region of interest" description="Disordered" evidence="1">
    <location>
        <begin position="22"/>
        <end position="73"/>
    </location>
</feature>
<name>A0A914CGI6_9BILA</name>
<keyword evidence="3" id="KW-1185">Reference proteome</keyword>
<dbReference type="Proteomes" id="UP000887540">
    <property type="component" value="Unplaced"/>
</dbReference>
<evidence type="ECO:0000313" key="3">
    <source>
        <dbReference type="Proteomes" id="UP000887540"/>
    </source>
</evidence>
<dbReference type="WBParaSite" id="ACRNAN_scaffold10449.g15326.t1">
    <property type="protein sequence ID" value="ACRNAN_scaffold10449.g15326.t1"/>
    <property type="gene ID" value="ACRNAN_scaffold10449.g15326"/>
</dbReference>
<organism evidence="3 4">
    <name type="scientific">Acrobeloides nanus</name>
    <dbReference type="NCBI Taxonomy" id="290746"/>
    <lineage>
        <taxon>Eukaryota</taxon>
        <taxon>Metazoa</taxon>
        <taxon>Ecdysozoa</taxon>
        <taxon>Nematoda</taxon>
        <taxon>Chromadorea</taxon>
        <taxon>Rhabditida</taxon>
        <taxon>Tylenchina</taxon>
        <taxon>Cephalobomorpha</taxon>
        <taxon>Cephaloboidea</taxon>
        <taxon>Cephalobidae</taxon>
        <taxon>Acrobeloides</taxon>
    </lineage>
</organism>
<protein>
    <submittedName>
        <fullName evidence="4">Secreted protein</fullName>
    </submittedName>
</protein>
<reference evidence="4" key="1">
    <citation type="submission" date="2022-11" db="UniProtKB">
        <authorList>
            <consortium name="WormBaseParasite"/>
        </authorList>
    </citation>
    <scope>IDENTIFICATION</scope>
</reference>
<feature type="signal peptide" evidence="2">
    <location>
        <begin position="1"/>
        <end position="18"/>
    </location>
</feature>
<sequence>MKLLSFVVLFVVVAIALGQLRQPGQGGIGGLKNSPFGGRALRHNGRSSSSSSEEHRTRPTGATAKTTTTAGKR</sequence>
<feature type="chain" id="PRO_5036696758" evidence="2">
    <location>
        <begin position="19"/>
        <end position="73"/>
    </location>
</feature>